<gene>
    <name evidence="1" type="ORF">HRQ87_19250</name>
</gene>
<protein>
    <submittedName>
        <fullName evidence="1">Uncharacterized protein</fullName>
    </submittedName>
</protein>
<sequence>MDNDPYKELSQLRDRLAASSKEYLGELYYKDKETLLALIENRSNLIDIKIDNEVLGRLSLTPMWYLIIYALLEIKRLGRKVEESDEIWQIISSPIQFDKYSITNKSNIITSDEVCTIITAIDSLLSDTIVNNFDNFDLPIFSDDLKKLQNHLRQAL</sequence>
<name>A0ABX2IXL6_9RHOB</name>
<proteinExistence type="predicted"/>
<dbReference type="RefSeq" id="WP_174140071.1">
    <property type="nucleotide sequence ID" value="NZ_JABUFE010000024.1"/>
</dbReference>
<dbReference type="EMBL" id="JABUFE010000024">
    <property type="protein sequence ID" value="NSX56921.1"/>
    <property type="molecule type" value="Genomic_DNA"/>
</dbReference>
<reference evidence="1 2" key="1">
    <citation type="submission" date="2020-06" db="EMBL/GenBank/DDBJ databases">
        <title>Sulfitobacter algicola sp. nov., isolated from green algae.</title>
        <authorList>
            <person name="Wang C."/>
        </authorList>
    </citation>
    <scope>NUCLEOTIDE SEQUENCE [LARGE SCALE GENOMIC DNA]</scope>
    <source>
        <strain evidence="1 2">1151</strain>
    </source>
</reference>
<evidence type="ECO:0000313" key="1">
    <source>
        <dbReference type="EMBL" id="NSX56921.1"/>
    </source>
</evidence>
<accession>A0ABX2IXL6</accession>
<evidence type="ECO:0000313" key="2">
    <source>
        <dbReference type="Proteomes" id="UP000777935"/>
    </source>
</evidence>
<organism evidence="1 2">
    <name type="scientific">Parasulfitobacter algicola</name>
    <dbReference type="NCBI Taxonomy" id="2614809"/>
    <lineage>
        <taxon>Bacteria</taxon>
        <taxon>Pseudomonadati</taxon>
        <taxon>Pseudomonadota</taxon>
        <taxon>Alphaproteobacteria</taxon>
        <taxon>Rhodobacterales</taxon>
        <taxon>Roseobacteraceae</taxon>
        <taxon>Parasulfitobacter</taxon>
    </lineage>
</organism>
<dbReference type="Proteomes" id="UP000777935">
    <property type="component" value="Unassembled WGS sequence"/>
</dbReference>
<comment type="caution">
    <text evidence="1">The sequence shown here is derived from an EMBL/GenBank/DDBJ whole genome shotgun (WGS) entry which is preliminary data.</text>
</comment>
<keyword evidence="2" id="KW-1185">Reference proteome</keyword>